<dbReference type="InterPro" id="IPR011867">
    <property type="entry name" value="ModB_ABC"/>
</dbReference>
<keyword evidence="6 11" id="KW-0500">Molybdenum</keyword>
<evidence type="ECO:0000313" key="14">
    <source>
        <dbReference type="Proteomes" id="UP000028702"/>
    </source>
</evidence>
<dbReference type="Proteomes" id="UP000028702">
    <property type="component" value="Unassembled WGS sequence"/>
</dbReference>
<dbReference type="STRING" id="1333998.M2A_0538"/>
<keyword evidence="8 10" id="KW-1133">Transmembrane helix</keyword>
<evidence type="ECO:0000256" key="6">
    <source>
        <dbReference type="ARBA" id="ARBA00022505"/>
    </source>
</evidence>
<keyword evidence="11" id="KW-0997">Cell inner membrane</keyword>
<dbReference type="Pfam" id="PF00528">
    <property type="entry name" value="BPD_transp_1"/>
    <property type="match status" value="1"/>
</dbReference>
<evidence type="ECO:0000256" key="2">
    <source>
        <dbReference type="ARBA" id="ARBA00004651"/>
    </source>
</evidence>
<comment type="similarity">
    <text evidence="3 11">Belongs to the binding-protein-dependent transport system permease family. CysTW subfamily.</text>
</comment>
<comment type="function">
    <text evidence="1 11">Part of the binding-protein-dependent transport system for molybdenum; probably responsible for the translocation of the substrate across the membrane.</text>
</comment>
<feature type="transmembrane region" description="Helical" evidence="10">
    <location>
        <begin position="197"/>
        <end position="216"/>
    </location>
</feature>
<keyword evidence="9 10" id="KW-0472">Membrane</keyword>
<dbReference type="GO" id="GO:0005886">
    <property type="term" value="C:plasma membrane"/>
    <property type="evidence" value="ECO:0007669"/>
    <property type="project" value="UniProtKB-SubCell"/>
</dbReference>
<dbReference type="InterPro" id="IPR035906">
    <property type="entry name" value="MetI-like_sf"/>
</dbReference>
<dbReference type="PANTHER" id="PTHR30183">
    <property type="entry name" value="MOLYBDENUM TRANSPORT SYSTEM PERMEASE PROTEIN MODB"/>
    <property type="match status" value="1"/>
</dbReference>
<dbReference type="CDD" id="cd06261">
    <property type="entry name" value="TM_PBP2"/>
    <property type="match status" value="1"/>
</dbReference>
<reference evidence="13 14" key="1">
    <citation type="submission" date="2014-07" db="EMBL/GenBank/DDBJ databases">
        <title>Tepidicaulis marinum gen. nov., sp. nov., a novel marine bacterium denitrifying nitrate to nitrous oxide strictly under microaerobic conditions.</title>
        <authorList>
            <person name="Takeuchi M."/>
            <person name="Yamagishi T."/>
            <person name="Kamagata Y."/>
            <person name="Oshima K."/>
            <person name="Hattori M."/>
            <person name="Katayama T."/>
            <person name="Hanada S."/>
            <person name="Tamaki H."/>
            <person name="Marumo K."/>
            <person name="Maeda H."/>
            <person name="Nedachi M."/>
            <person name="Iwasaki W."/>
            <person name="Suwa Y."/>
            <person name="Sakata S."/>
        </authorList>
    </citation>
    <scope>NUCLEOTIDE SEQUENCE [LARGE SCALE GENOMIC DNA]</scope>
    <source>
        <strain evidence="13 14">MA2</strain>
    </source>
</reference>
<feature type="transmembrane region" description="Helical" evidence="10">
    <location>
        <begin position="90"/>
        <end position="108"/>
    </location>
</feature>
<protein>
    <recommendedName>
        <fullName evidence="11">Molybdenum transport system permease</fullName>
    </recommendedName>
</protein>
<dbReference type="PROSITE" id="PS50928">
    <property type="entry name" value="ABC_TM1"/>
    <property type="match status" value="1"/>
</dbReference>
<gene>
    <name evidence="13" type="ORF">M2A_0538</name>
</gene>
<feature type="domain" description="ABC transmembrane type-1" evidence="12">
    <location>
        <begin position="11"/>
        <end position="219"/>
    </location>
</feature>
<keyword evidence="14" id="KW-1185">Reference proteome</keyword>
<accession>A0A081B7M1</accession>
<evidence type="ECO:0000256" key="7">
    <source>
        <dbReference type="ARBA" id="ARBA00022692"/>
    </source>
</evidence>
<sequence length="232" mass="24462">MNLTPAELEALRLSLLVATVGTAASLLPALGIAWALARYRFPGKILLDGLIHLPLVLPPVVIGYILLVGLGRRGVIGAWLYESFGITFAFTWKGAAIVAAVMGFPLLVRALRLSIETLDDGLVGAARTLGAGPLRAFMTVTLPLITPGLLTGAILAFARALGEFGATIAFVGNIPGQTQTLPLALYSALQLPGGEEAAWRIVFISTLFAVLLLALSEISNRLLTRRLTGTRP</sequence>
<dbReference type="Gene3D" id="1.10.3720.10">
    <property type="entry name" value="MetI-like"/>
    <property type="match status" value="1"/>
</dbReference>
<evidence type="ECO:0000256" key="1">
    <source>
        <dbReference type="ARBA" id="ARBA00002949"/>
    </source>
</evidence>
<proteinExistence type="inferred from homology"/>
<name>A0A081B7M1_9HYPH</name>
<keyword evidence="4 10" id="KW-0813">Transport</keyword>
<organism evidence="13 14">
    <name type="scientific">Tepidicaulis marinus</name>
    <dbReference type="NCBI Taxonomy" id="1333998"/>
    <lineage>
        <taxon>Bacteria</taxon>
        <taxon>Pseudomonadati</taxon>
        <taxon>Pseudomonadota</taxon>
        <taxon>Alphaproteobacteria</taxon>
        <taxon>Hyphomicrobiales</taxon>
        <taxon>Parvibaculaceae</taxon>
        <taxon>Tepidicaulis</taxon>
    </lineage>
</organism>
<dbReference type="RefSeq" id="WP_045442641.1">
    <property type="nucleotide sequence ID" value="NZ_BBIO01000002.1"/>
</dbReference>
<evidence type="ECO:0000313" key="13">
    <source>
        <dbReference type="EMBL" id="GAK44039.1"/>
    </source>
</evidence>
<dbReference type="PANTHER" id="PTHR30183:SF3">
    <property type="entry name" value="MOLYBDENUM TRANSPORT SYSTEM PERMEASE PROTEIN MODB"/>
    <property type="match status" value="1"/>
</dbReference>
<evidence type="ECO:0000256" key="3">
    <source>
        <dbReference type="ARBA" id="ARBA00007069"/>
    </source>
</evidence>
<evidence type="ECO:0000256" key="9">
    <source>
        <dbReference type="ARBA" id="ARBA00023136"/>
    </source>
</evidence>
<dbReference type="InterPro" id="IPR000515">
    <property type="entry name" value="MetI-like"/>
</dbReference>
<dbReference type="eggNOG" id="COG4149">
    <property type="taxonomic scope" value="Bacteria"/>
</dbReference>
<evidence type="ECO:0000256" key="10">
    <source>
        <dbReference type="RuleBase" id="RU363032"/>
    </source>
</evidence>
<dbReference type="NCBIfam" id="TIGR02141">
    <property type="entry name" value="modB_ABC"/>
    <property type="match status" value="1"/>
</dbReference>
<feature type="transmembrane region" description="Helical" evidence="10">
    <location>
        <begin position="15"/>
        <end position="37"/>
    </location>
</feature>
<feature type="transmembrane region" description="Helical" evidence="10">
    <location>
        <begin position="136"/>
        <end position="158"/>
    </location>
</feature>
<dbReference type="EMBL" id="BBIO01000002">
    <property type="protein sequence ID" value="GAK44039.1"/>
    <property type="molecule type" value="Genomic_DNA"/>
</dbReference>
<comment type="caution">
    <text evidence="13">The sequence shown here is derived from an EMBL/GenBank/DDBJ whole genome shotgun (WGS) entry which is preliminary data.</text>
</comment>
<dbReference type="SUPFAM" id="SSF161098">
    <property type="entry name" value="MetI-like"/>
    <property type="match status" value="1"/>
</dbReference>
<evidence type="ECO:0000256" key="5">
    <source>
        <dbReference type="ARBA" id="ARBA00022475"/>
    </source>
</evidence>
<evidence type="ECO:0000259" key="12">
    <source>
        <dbReference type="PROSITE" id="PS50928"/>
    </source>
</evidence>
<comment type="subcellular location">
    <subcellularLocation>
        <location evidence="11">Cell inner membrane</location>
        <topology evidence="11">Multi-pass membrane protein</topology>
    </subcellularLocation>
    <subcellularLocation>
        <location evidence="2 10">Cell membrane</location>
        <topology evidence="2 10">Multi-pass membrane protein</topology>
    </subcellularLocation>
</comment>
<evidence type="ECO:0000256" key="8">
    <source>
        <dbReference type="ARBA" id="ARBA00022989"/>
    </source>
</evidence>
<dbReference type="NCBIfam" id="NF006939">
    <property type="entry name" value="PRK09421.1"/>
    <property type="match status" value="1"/>
</dbReference>
<evidence type="ECO:0000256" key="11">
    <source>
        <dbReference type="RuleBase" id="RU365097"/>
    </source>
</evidence>
<keyword evidence="7 10" id="KW-0812">Transmembrane</keyword>
<evidence type="ECO:0000256" key="4">
    <source>
        <dbReference type="ARBA" id="ARBA00022448"/>
    </source>
</evidence>
<dbReference type="AlphaFoldDB" id="A0A081B7M1"/>
<dbReference type="GO" id="GO:0015098">
    <property type="term" value="F:molybdate ion transmembrane transporter activity"/>
    <property type="evidence" value="ECO:0007669"/>
    <property type="project" value="UniProtKB-UniRule"/>
</dbReference>
<feature type="transmembrane region" description="Helical" evidence="10">
    <location>
        <begin position="49"/>
        <end position="70"/>
    </location>
</feature>
<keyword evidence="5" id="KW-1003">Cell membrane</keyword>